<keyword evidence="9 10" id="KW-0472">Membrane</keyword>
<keyword evidence="6 10" id="KW-0812">Transmembrane</keyword>
<evidence type="ECO:0000256" key="3">
    <source>
        <dbReference type="ARBA" id="ARBA00022448"/>
    </source>
</evidence>
<dbReference type="Gene3D" id="2.30.42.10">
    <property type="match status" value="1"/>
</dbReference>
<evidence type="ECO:0000256" key="5">
    <source>
        <dbReference type="ARBA" id="ARBA00022519"/>
    </source>
</evidence>
<comment type="similarity">
    <text evidence="2">Belongs to the GSP C family.</text>
</comment>
<evidence type="ECO:0000256" key="2">
    <source>
        <dbReference type="ARBA" id="ARBA00007986"/>
    </source>
</evidence>
<sequence length="287" mass="31415">MNQPNQIVIKLRQGQLDPRVIPCLASLLVLFCCYQLALLTWKVVPQPVAMSVAVVLGDKSSARNAQQQQSLTPLLNRHLFGQADDTSTQARLAPKTQLPINLVGVLFSDVPKQSLAVITGNGHQQVYGLGDTIDGTHATLKQVYLSYVVIRRAGHDELLYLPNSELTSELTSPRPTPENQAQSDQPPVLPVAKFLNDPAKLNQFLVIIPQYAGKYLKGYQLTPGPDGQLFKQLGFQPGDLAVSINGYSLNDTQSVMKVVAQLPHLSACQVVVIRHGIRRTIDVRLSS</sequence>
<organism evidence="12 13">
    <name type="scientific">Celerinatantimonas yamalensis</name>
    <dbReference type="NCBI Taxonomy" id="559956"/>
    <lineage>
        <taxon>Bacteria</taxon>
        <taxon>Pseudomonadati</taxon>
        <taxon>Pseudomonadota</taxon>
        <taxon>Gammaproteobacteria</taxon>
        <taxon>Celerinatantimonadaceae</taxon>
        <taxon>Celerinatantimonas</taxon>
    </lineage>
</organism>
<feature type="domain" description="Type II secretion system protein GspC N-terminal" evidence="11">
    <location>
        <begin position="27"/>
        <end position="161"/>
    </location>
</feature>
<evidence type="ECO:0000256" key="8">
    <source>
        <dbReference type="ARBA" id="ARBA00022989"/>
    </source>
</evidence>
<evidence type="ECO:0000256" key="6">
    <source>
        <dbReference type="ARBA" id="ARBA00022692"/>
    </source>
</evidence>
<dbReference type="NCBIfam" id="TIGR01713">
    <property type="entry name" value="typeII_sec_gspC"/>
    <property type="match status" value="1"/>
</dbReference>
<proteinExistence type="inferred from homology"/>
<keyword evidence="3" id="KW-0813">Transport</keyword>
<reference evidence="12 13" key="1">
    <citation type="journal article" date="2013" name="Int. J. Syst. Evol. Microbiol.">
        <title>Celerinatantimonas yamalensis sp. nov., a cold-adapted diazotrophic bacterium from a cold permafrost brine.</title>
        <authorList>
            <person name="Shcherbakova V."/>
            <person name="Chuvilskaya N."/>
            <person name="Rivkina E."/>
            <person name="Demidov N."/>
            <person name="Uchaeva V."/>
            <person name="Suetin S."/>
            <person name="Suzina N."/>
            <person name="Gilichinsky D."/>
        </authorList>
    </citation>
    <scope>NUCLEOTIDE SEQUENCE [LARGE SCALE GENOMIC DNA]</scope>
    <source>
        <strain evidence="12 13">C7</strain>
    </source>
</reference>
<evidence type="ECO:0000256" key="10">
    <source>
        <dbReference type="SAM" id="Phobius"/>
    </source>
</evidence>
<evidence type="ECO:0000256" key="4">
    <source>
        <dbReference type="ARBA" id="ARBA00022475"/>
    </source>
</evidence>
<evidence type="ECO:0000313" key="12">
    <source>
        <dbReference type="EMBL" id="MFM2485416.1"/>
    </source>
</evidence>
<evidence type="ECO:0000313" key="13">
    <source>
        <dbReference type="Proteomes" id="UP001629953"/>
    </source>
</evidence>
<dbReference type="Proteomes" id="UP001629953">
    <property type="component" value="Unassembled WGS sequence"/>
</dbReference>
<dbReference type="SUPFAM" id="SSF50156">
    <property type="entry name" value="PDZ domain-like"/>
    <property type="match status" value="1"/>
</dbReference>
<comment type="caution">
    <text evidence="12">The sequence shown here is derived from an EMBL/GenBank/DDBJ whole genome shotgun (WGS) entry which is preliminary data.</text>
</comment>
<accession>A0ABW9G6W9</accession>
<keyword evidence="13" id="KW-1185">Reference proteome</keyword>
<feature type="transmembrane region" description="Helical" evidence="10">
    <location>
        <begin position="20"/>
        <end position="41"/>
    </location>
</feature>
<dbReference type="RefSeq" id="WP_408623648.1">
    <property type="nucleotide sequence ID" value="NZ_JBEQCT010000004.1"/>
</dbReference>
<evidence type="ECO:0000256" key="1">
    <source>
        <dbReference type="ARBA" id="ARBA00004533"/>
    </source>
</evidence>
<dbReference type="EMBL" id="JBEQCT010000004">
    <property type="protein sequence ID" value="MFM2485416.1"/>
    <property type="molecule type" value="Genomic_DNA"/>
</dbReference>
<name>A0ABW9G6W9_9GAMM</name>
<dbReference type="InterPro" id="IPR001639">
    <property type="entry name" value="T2SS_protein-GspC"/>
</dbReference>
<keyword evidence="5" id="KW-0997">Cell inner membrane</keyword>
<keyword evidence="8 10" id="KW-1133">Transmembrane helix</keyword>
<dbReference type="Gene3D" id="2.30.30.830">
    <property type="match status" value="1"/>
</dbReference>
<gene>
    <name evidence="12" type="primary">gspC</name>
    <name evidence="12" type="ORF">ABUE30_10155</name>
</gene>
<evidence type="ECO:0000256" key="7">
    <source>
        <dbReference type="ARBA" id="ARBA00022927"/>
    </source>
</evidence>
<keyword evidence="4" id="KW-1003">Cell membrane</keyword>
<evidence type="ECO:0000259" key="11">
    <source>
        <dbReference type="Pfam" id="PF11356"/>
    </source>
</evidence>
<evidence type="ECO:0000256" key="9">
    <source>
        <dbReference type="ARBA" id="ARBA00023136"/>
    </source>
</evidence>
<dbReference type="InterPro" id="IPR024961">
    <property type="entry name" value="T2SS_GspC_N"/>
</dbReference>
<protein>
    <submittedName>
        <fullName evidence="12">Type II secretion system protein GspC</fullName>
    </submittedName>
</protein>
<dbReference type="InterPro" id="IPR036034">
    <property type="entry name" value="PDZ_sf"/>
</dbReference>
<keyword evidence="7" id="KW-0653">Protein transport</keyword>
<comment type="subcellular location">
    <subcellularLocation>
        <location evidence="1">Cell inner membrane</location>
    </subcellularLocation>
</comment>
<dbReference type="Pfam" id="PF11356">
    <property type="entry name" value="T2SSC"/>
    <property type="match status" value="1"/>
</dbReference>